<organism evidence="2">
    <name type="scientific">uncultured Aureispira sp</name>
    <dbReference type="NCBI Taxonomy" id="1331704"/>
    <lineage>
        <taxon>Bacteria</taxon>
        <taxon>Pseudomonadati</taxon>
        <taxon>Bacteroidota</taxon>
        <taxon>Saprospiria</taxon>
        <taxon>Saprospirales</taxon>
        <taxon>Saprospiraceae</taxon>
        <taxon>Aureispira</taxon>
        <taxon>environmental samples</taxon>
    </lineage>
</organism>
<sequence>MQPLFYIRLNLFKMFKNLKSLFIVDNTEKNQKKEAEETLEDSIENAEYLLDELDDFDDFDEKLEAALSGEMIEKDAVVDNDIIEQLLLEVEKNDIEGFDYFEYKKALKALEKMPMNEVTKYRSAFATASTMGVTLEDLLKSAAFYVTVLDVEKEKATVDFEKKITESVGKKEEEVTQLKNKIQEKKALIKKLTEEITQHENKISDLKYKVKDSKKELTENQNNFKVSFDYLKAQFTIDIARMKEYLK</sequence>
<dbReference type="EMBL" id="CACVAQ010000283">
    <property type="protein sequence ID" value="CAA6820352.1"/>
    <property type="molecule type" value="Genomic_DNA"/>
</dbReference>
<dbReference type="AlphaFoldDB" id="A0A6S6THJ8"/>
<proteinExistence type="predicted"/>
<evidence type="ECO:0000313" key="2">
    <source>
        <dbReference type="EMBL" id="CAA6820352.1"/>
    </source>
</evidence>
<evidence type="ECO:0000256" key="1">
    <source>
        <dbReference type="SAM" id="Coils"/>
    </source>
</evidence>
<feature type="coiled-coil region" evidence="1">
    <location>
        <begin position="168"/>
        <end position="216"/>
    </location>
</feature>
<dbReference type="Gene3D" id="1.20.5.340">
    <property type="match status" value="1"/>
</dbReference>
<accession>A0A6S6THJ8</accession>
<keyword evidence="1" id="KW-0175">Coiled coil</keyword>
<reference evidence="2" key="1">
    <citation type="submission" date="2020-01" db="EMBL/GenBank/DDBJ databases">
        <authorList>
            <person name="Meier V. D."/>
            <person name="Meier V D."/>
        </authorList>
    </citation>
    <scope>NUCLEOTIDE SEQUENCE</scope>
    <source>
        <strain evidence="2">HLG_WM_MAG_10</strain>
    </source>
</reference>
<gene>
    <name evidence="2" type="ORF">HELGO_WM44798</name>
</gene>
<protein>
    <submittedName>
        <fullName evidence="2">Uncharacterized protein</fullName>
    </submittedName>
</protein>
<name>A0A6S6THJ8_9BACT</name>